<reference evidence="6 7" key="1">
    <citation type="journal article" date="2016" name="Nat. Commun.">
        <title>Thousands of microbial genomes shed light on interconnected biogeochemical processes in an aquifer system.</title>
        <authorList>
            <person name="Anantharaman K."/>
            <person name="Brown C.T."/>
            <person name="Hug L.A."/>
            <person name="Sharon I."/>
            <person name="Castelle C.J."/>
            <person name="Probst A.J."/>
            <person name="Thomas B.C."/>
            <person name="Singh A."/>
            <person name="Wilkins M.J."/>
            <person name="Karaoz U."/>
            <person name="Brodie E.L."/>
            <person name="Williams K.H."/>
            <person name="Hubbard S.S."/>
            <person name="Banfield J.F."/>
        </authorList>
    </citation>
    <scope>NUCLEOTIDE SEQUENCE [LARGE SCALE GENOMIC DNA]</scope>
</reference>
<dbReference type="Gene3D" id="1.10.150.300">
    <property type="entry name" value="TGS-like domain"/>
    <property type="match status" value="1"/>
</dbReference>
<dbReference type="GO" id="GO:0005524">
    <property type="term" value="F:ATP binding"/>
    <property type="evidence" value="ECO:0007669"/>
    <property type="project" value="UniProtKB-KW"/>
</dbReference>
<keyword evidence="4" id="KW-0460">Magnesium</keyword>
<evidence type="ECO:0000259" key="5">
    <source>
        <dbReference type="PROSITE" id="PS51710"/>
    </source>
</evidence>
<proteinExistence type="predicted"/>
<dbReference type="InterPro" id="IPR027417">
    <property type="entry name" value="P-loop_NTPase"/>
</dbReference>
<dbReference type="InterPro" id="IPR023192">
    <property type="entry name" value="TGS-like_dom_sf"/>
</dbReference>
<dbReference type="Proteomes" id="UP000177208">
    <property type="component" value="Unassembled WGS sequence"/>
</dbReference>
<dbReference type="InterPro" id="IPR012675">
    <property type="entry name" value="Beta-grasp_dom_sf"/>
</dbReference>
<dbReference type="NCBIfam" id="TIGR00231">
    <property type="entry name" value="small_GTP"/>
    <property type="match status" value="1"/>
</dbReference>
<protein>
    <submittedName>
        <fullName evidence="6">Redox-regulated ATPase YchF</fullName>
    </submittedName>
</protein>
<dbReference type="EMBL" id="MFZG01000040">
    <property type="protein sequence ID" value="OGK15150.1"/>
    <property type="molecule type" value="Genomic_DNA"/>
</dbReference>
<dbReference type="InterPro" id="IPR006073">
    <property type="entry name" value="GTP-bd"/>
</dbReference>
<evidence type="ECO:0000256" key="4">
    <source>
        <dbReference type="ARBA" id="ARBA00022842"/>
    </source>
</evidence>
<dbReference type="GO" id="GO:0046872">
    <property type="term" value="F:metal ion binding"/>
    <property type="evidence" value="ECO:0007669"/>
    <property type="project" value="UniProtKB-KW"/>
</dbReference>
<evidence type="ECO:0000256" key="1">
    <source>
        <dbReference type="ARBA" id="ARBA00022723"/>
    </source>
</evidence>
<keyword evidence="2" id="KW-0547">Nucleotide-binding</keyword>
<gene>
    <name evidence="6" type="ORF">A2774_05700</name>
</gene>
<dbReference type="PANTHER" id="PTHR23305:SF18">
    <property type="entry name" value="OBG-TYPE G DOMAIN-CONTAINING PROTEIN"/>
    <property type="match status" value="1"/>
</dbReference>
<evidence type="ECO:0000313" key="6">
    <source>
        <dbReference type="EMBL" id="OGK15150.1"/>
    </source>
</evidence>
<keyword evidence="3" id="KW-0067">ATP-binding</keyword>
<dbReference type="PRINTS" id="PR00326">
    <property type="entry name" value="GTP1OBG"/>
</dbReference>
<dbReference type="SUPFAM" id="SSF52540">
    <property type="entry name" value="P-loop containing nucleoside triphosphate hydrolases"/>
    <property type="match status" value="1"/>
</dbReference>
<dbReference type="AlphaFoldDB" id="A0A1F7G8E9"/>
<dbReference type="PIRSF" id="PIRSF006641">
    <property type="entry name" value="CHP00092"/>
    <property type="match status" value="1"/>
</dbReference>
<evidence type="ECO:0000256" key="3">
    <source>
        <dbReference type="ARBA" id="ARBA00022840"/>
    </source>
</evidence>
<keyword evidence="1" id="KW-0479">Metal-binding</keyword>
<dbReference type="InterPro" id="IPR013029">
    <property type="entry name" value="YchF_C"/>
</dbReference>
<accession>A0A1F7G8E9</accession>
<dbReference type="Pfam" id="PF01926">
    <property type="entry name" value="MMR_HSR1"/>
    <property type="match status" value="1"/>
</dbReference>
<dbReference type="Gene3D" id="3.10.20.30">
    <property type="match status" value="1"/>
</dbReference>
<dbReference type="InterPro" id="IPR031167">
    <property type="entry name" value="G_OBG"/>
</dbReference>
<evidence type="ECO:0000313" key="7">
    <source>
        <dbReference type="Proteomes" id="UP000177208"/>
    </source>
</evidence>
<dbReference type="SUPFAM" id="SSF81271">
    <property type="entry name" value="TGS-like"/>
    <property type="match status" value="1"/>
</dbReference>
<dbReference type="GO" id="GO:0016887">
    <property type="term" value="F:ATP hydrolysis activity"/>
    <property type="evidence" value="ECO:0007669"/>
    <property type="project" value="InterPro"/>
</dbReference>
<feature type="domain" description="OBG-type G" evidence="5">
    <location>
        <begin position="2"/>
        <end position="262"/>
    </location>
</feature>
<evidence type="ECO:0000256" key="2">
    <source>
        <dbReference type="ARBA" id="ARBA00022741"/>
    </source>
</evidence>
<dbReference type="GO" id="GO:0005525">
    <property type="term" value="F:GTP binding"/>
    <property type="evidence" value="ECO:0007669"/>
    <property type="project" value="InterPro"/>
</dbReference>
<comment type="caution">
    <text evidence="6">The sequence shown here is derived from an EMBL/GenBank/DDBJ whole genome shotgun (WGS) entry which is preliminary data.</text>
</comment>
<dbReference type="InterPro" id="IPR004396">
    <property type="entry name" value="ATPase_YchF/OLA1"/>
</dbReference>
<sequence>MLKIGIVGLPNAGKSTLFNALVTKPKAGVAAHPFTTIDKNIGVVEVPNQTLFALAKVENIGKVTPATITFIDIAGLIKGAHLGEGLGNQFLHHIREVDLILHLVRFFKNENVPHIHSEIDPDEDIEIVNQELLLADLQTIEGRLKKEKVTPDETALLKIVQDKLNQGIPASELKLSDKDSEILRSLNLLTATKQLLLANIDEDEMTIPPKKIRGSEVLSISAKFESDLNEYKWVEQQKILKDLGLKKTAKQQVIKATYDALGNITFFTIAKRNEARAWSLARNSFAITAAGKVHTDFIKHFVKVEAINARELINLGGWQKAHASGRIIMHGKDYLVQDEDVLEFKVALR</sequence>
<name>A0A1F7G8E9_9BACT</name>
<dbReference type="InterPro" id="IPR012676">
    <property type="entry name" value="TGS-like"/>
</dbReference>
<organism evidence="6 7">
    <name type="scientific">Candidatus Roizmanbacteria bacterium RIFCSPHIGHO2_01_FULL_39_12c</name>
    <dbReference type="NCBI Taxonomy" id="1802031"/>
    <lineage>
        <taxon>Bacteria</taxon>
        <taxon>Candidatus Roizmaniibacteriota</taxon>
    </lineage>
</organism>
<dbReference type="PANTHER" id="PTHR23305">
    <property type="entry name" value="OBG GTPASE FAMILY"/>
    <property type="match status" value="1"/>
</dbReference>
<dbReference type="InterPro" id="IPR005225">
    <property type="entry name" value="Small_GTP-bd"/>
</dbReference>
<dbReference type="NCBIfam" id="TIGR00092">
    <property type="entry name" value="redox-regulated ATPase YchF"/>
    <property type="match status" value="1"/>
</dbReference>
<dbReference type="GO" id="GO:0005737">
    <property type="term" value="C:cytoplasm"/>
    <property type="evidence" value="ECO:0007669"/>
    <property type="project" value="TreeGrafter"/>
</dbReference>
<dbReference type="Pfam" id="PF06071">
    <property type="entry name" value="YchF-GTPase_C"/>
    <property type="match status" value="1"/>
</dbReference>
<dbReference type="PROSITE" id="PS51710">
    <property type="entry name" value="G_OBG"/>
    <property type="match status" value="1"/>
</dbReference>
<dbReference type="Gene3D" id="3.40.50.300">
    <property type="entry name" value="P-loop containing nucleotide triphosphate hydrolases"/>
    <property type="match status" value="1"/>
</dbReference>